<dbReference type="InterPro" id="IPR029016">
    <property type="entry name" value="GAF-like_dom_sf"/>
</dbReference>
<accession>G7TD03</accession>
<dbReference type="eggNOG" id="COG2203">
    <property type="taxonomic scope" value="Bacteria"/>
</dbReference>
<dbReference type="SUPFAM" id="SSF55073">
    <property type="entry name" value="Nucleotide cyclase"/>
    <property type="match status" value="1"/>
</dbReference>
<dbReference type="InterPro" id="IPR003018">
    <property type="entry name" value="GAF"/>
</dbReference>
<dbReference type="KEGG" id="xor:XOC_4669"/>
<reference evidence="4 5" key="1">
    <citation type="journal article" date="2011" name="J. Bacteriol.">
        <title>Two new complete genome sequences offer insight into host and tissue specificity of plant pathogenic Xanthomonas spp.</title>
        <authorList>
            <person name="Bogdanove A.J."/>
            <person name="Koebnik R."/>
            <person name="Lu H."/>
            <person name="Furutani A."/>
            <person name="Angiuoli S.V."/>
            <person name="Patil P.B."/>
            <person name="Van Sluys M.A."/>
            <person name="Ryan R.P."/>
            <person name="Meyer D.F."/>
            <person name="Han S.W."/>
            <person name="Aparna G."/>
            <person name="Rajaram M."/>
            <person name="Delcher A.L."/>
            <person name="Phillippy A.M."/>
            <person name="Puiu D."/>
            <person name="Schatz M.C."/>
            <person name="Shumway M."/>
            <person name="Sommer D.D."/>
            <person name="Trapnell C."/>
            <person name="Benahmed F."/>
            <person name="Dimitrov G."/>
            <person name="Madupu R."/>
            <person name="Radune D."/>
            <person name="Sullivan S."/>
            <person name="Jha G."/>
            <person name="Ishihara H."/>
            <person name="Lee S.W."/>
            <person name="Pandey A."/>
            <person name="Sharma V."/>
            <person name="Sriariyanun M."/>
            <person name="Szurek B."/>
            <person name="Vera-Cruz C.M."/>
            <person name="Dorman K.S."/>
            <person name="Ronald P.C."/>
            <person name="Verdier V."/>
            <person name="Dow J.M."/>
            <person name="Sonti R.V."/>
            <person name="Tsuge S."/>
            <person name="Brendel V.P."/>
            <person name="Rabinowicz P.D."/>
            <person name="Leach J.E."/>
            <person name="White F.F."/>
            <person name="Salzberg S.L."/>
        </authorList>
    </citation>
    <scope>NUCLEOTIDE SEQUENCE [LARGE SCALE GENOMIC DNA]</scope>
    <source>
        <strain evidence="4 5">BLS256</strain>
    </source>
</reference>
<dbReference type="SMART" id="SM00267">
    <property type="entry name" value="GGDEF"/>
    <property type="match status" value="1"/>
</dbReference>
<dbReference type="Gene3D" id="3.30.70.270">
    <property type="match status" value="1"/>
</dbReference>
<dbReference type="SMART" id="SM00065">
    <property type="entry name" value="GAF"/>
    <property type="match status" value="1"/>
</dbReference>
<dbReference type="NCBIfam" id="TIGR00254">
    <property type="entry name" value="GGDEF"/>
    <property type="match status" value="1"/>
</dbReference>
<dbReference type="InterPro" id="IPR035965">
    <property type="entry name" value="PAS-like_dom_sf"/>
</dbReference>
<dbReference type="CDD" id="cd01949">
    <property type="entry name" value="GGDEF"/>
    <property type="match status" value="1"/>
</dbReference>
<feature type="domain" description="PAC" evidence="2">
    <location>
        <begin position="289"/>
        <end position="339"/>
    </location>
</feature>
<dbReference type="PANTHER" id="PTHR43102">
    <property type="entry name" value="SLR1143 PROTEIN"/>
    <property type="match status" value="1"/>
</dbReference>
<dbReference type="PROSITE" id="PS50112">
    <property type="entry name" value="PAS"/>
    <property type="match status" value="1"/>
</dbReference>
<sequence length="611" mass="67399">MLCSGARNAALADMRIPLDWAKCPGSSIPLNQCDTAVSATPSEAERLAHLALLQVVDTDAEPFFDALAAAAQAIAGTPIALVSLVDERRQWCKANIGLPGVSETPRELAFCAHAIQGDAVMEVPDAPADPRFCDNALVTDAPGIRYYAGAPIVLSDGVRVGTVCVIDQRPRALEPAQLQALQQLAKVAAEGLEQRRLMLEREAANARLQQRLRASEAFLERTGRVAGVGGWEVDVASGTLTWSDQTCRLHDVPPGYRPSLTEAIGFYPLEARAVINEAVNACVRDGTSWDLELPLTSATGRRLWVHSTGSLEQVDGRMRLIGAVQDVTDRHQAVDALAASERKFRKMFQYSLGLICTHDMHGRLVSINPAAARSLGRSVEQMEGRSLAEFVRPERHAAFQGYLSRMVLDGQDSGVIELVAGDGSLRHWQYRNVLDVESDDTVVLAHAQDITTLYQQEKQLLEWSFTDPLTNCYNRRFLDELDKRDPGVRWGCIVVDLDKFKLVNDTHGHQRGDEVLVQMAWFLNQPLRTQDRLVRLGGDEFLVLLHQPTQAQLDALVRDYTAAIDDAPIRFTLGTALRQDGEALAAVVDRADRSLYSLRRTRRGTGMSDRR</sequence>
<dbReference type="InterPro" id="IPR000160">
    <property type="entry name" value="GGDEF_dom"/>
</dbReference>
<proteinExistence type="predicted"/>
<dbReference type="HOGENOM" id="CLU_000445_11_32_6"/>
<name>G7TD03_XANOB</name>
<dbReference type="eggNOG" id="COG2199">
    <property type="taxonomic scope" value="Bacteria"/>
</dbReference>
<dbReference type="PROSITE" id="PS50113">
    <property type="entry name" value="PAC"/>
    <property type="match status" value="1"/>
</dbReference>
<evidence type="ECO:0000313" key="4">
    <source>
        <dbReference type="EMBL" id="AEQ98725.1"/>
    </source>
</evidence>
<dbReference type="InterPro" id="IPR000700">
    <property type="entry name" value="PAS-assoc_C"/>
</dbReference>
<gene>
    <name evidence="4" type="ORF">XOC_4669</name>
</gene>
<evidence type="ECO:0000259" key="2">
    <source>
        <dbReference type="PROSITE" id="PS50113"/>
    </source>
</evidence>
<dbReference type="SMART" id="SM00091">
    <property type="entry name" value="PAS"/>
    <property type="match status" value="1"/>
</dbReference>
<dbReference type="Pfam" id="PF01590">
    <property type="entry name" value="GAF"/>
    <property type="match status" value="1"/>
</dbReference>
<dbReference type="NCBIfam" id="TIGR00229">
    <property type="entry name" value="sensory_box"/>
    <property type="match status" value="1"/>
</dbReference>
<evidence type="ECO:0000259" key="1">
    <source>
        <dbReference type="PROSITE" id="PS50112"/>
    </source>
</evidence>
<dbReference type="InterPro" id="IPR043128">
    <property type="entry name" value="Rev_trsase/Diguanyl_cyclase"/>
</dbReference>
<dbReference type="Pfam" id="PF08448">
    <property type="entry name" value="PAS_4"/>
    <property type="match status" value="1"/>
</dbReference>
<dbReference type="InterPro" id="IPR013656">
    <property type="entry name" value="PAS_4"/>
</dbReference>
<dbReference type="PANTHER" id="PTHR43102:SF2">
    <property type="entry name" value="GAF DOMAIN-CONTAINING PROTEIN"/>
    <property type="match status" value="1"/>
</dbReference>
<dbReference type="InterPro" id="IPR029787">
    <property type="entry name" value="Nucleotide_cyclase"/>
</dbReference>
<dbReference type="CDD" id="cd00130">
    <property type="entry name" value="PAS"/>
    <property type="match status" value="1"/>
</dbReference>
<dbReference type="SUPFAM" id="SSF55785">
    <property type="entry name" value="PYP-like sensor domain (PAS domain)"/>
    <property type="match status" value="2"/>
</dbReference>
<evidence type="ECO:0000259" key="3">
    <source>
        <dbReference type="PROSITE" id="PS50887"/>
    </source>
</evidence>
<dbReference type="Pfam" id="PF00990">
    <property type="entry name" value="GGDEF"/>
    <property type="match status" value="1"/>
</dbReference>
<feature type="domain" description="GGDEF" evidence="3">
    <location>
        <begin position="488"/>
        <end position="611"/>
    </location>
</feature>
<dbReference type="Gene3D" id="3.30.450.40">
    <property type="match status" value="1"/>
</dbReference>
<feature type="domain" description="PAS" evidence="1">
    <location>
        <begin position="340"/>
        <end position="410"/>
    </location>
</feature>
<evidence type="ECO:0000313" key="5">
    <source>
        <dbReference type="Proteomes" id="UP000008851"/>
    </source>
</evidence>
<dbReference type="Gene3D" id="3.30.450.20">
    <property type="entry name" value="PAS domain"/>
    <property type="match status" value="2"/>
</dbReference>
<dbReference type="Proteomes" id="UP000008851">
    <property type="component" value="Chromosome"/>
</dbReference>
<dbReference type="PROSITE" id="PS50887">
    <property type="entry name" value="GGDEF"/>
    <property type="match status" value="1"/>
</dbReference>
<dbReference type="AlphaFoldDB" id="G7TD03"/>
<organism evidence="4 5">
    <name type="scientific">Xanthomonas oryzae pv. oryzicola (strain BLS256)</name>
    <dbReference type="NCBI Taxonomy" id="383407"/>
    <lineage>
        <taxon>Bacteria</taxon>
        <taxon>Pseudomonadati</taxon>
        <taxon>Pseudomonadota</taxon>
        <taxon>Gammaproteobacteria</taxon>
        <taxon>Lysobacterales</taxon>
        <taxon>Lysobacteraceae</taxon>
        <taxon>Xanthomonas</taxon>
    </lineage>
</organism>
<dbReference type="SUPFAM" id="SSF55781">
    <property type="entry name" value="GAF domain-like"/>
    <property type="match status" value="1"/>
</dbReference>
<protein>
    <submittedName>
        <fullName evidence="4">Putative signal protein with GAF, PAS(PAC) and GGDEF domains</fullName>
    </submittedName>
</protein>
<dbReference type="InterPro" id="IPR000014">
    <property type="entry name" value="PAS"/>
</dbReference>
<dbReference type="EMBL" id="CP003057">
    <property type="protein sequence ID" value="AEQ98725.1"/>
    <property type="molecule type" value="Genomic_DNA"/>
</dbReference>